<evidence type="ECO:0000256" key="6">
    <source>
        <dbReference type="ARBA" id="ARBA00022840"/>
    </source>
</evidence>
<evidence type="ECO:0000256" key="2">
    <source>
        <dbReference type="ARBA" id="ARBA00013253"/>
    </source>
</evidence>
<evidence type="ECO:0000256" key="3">
    <source>
        <dbReference type="ARBA" id="ARBA00022679"/>
    </source>
</evidence>
<dbReference type="InterPro" id="IPR000550">
    <property type="entry name" value="Hppk"/>
</dbReference>
<dbReference type="AlphaFoldDB" id="X0RYH1"/>
<sequence>MTTVYLGLGSNLGDRRANLEAALRELEIHPSIHVEAVSRFIETEPVGGPPGQGPFLNGATRIETALAPEALLSELKRIERSLGRAEGPRWGPRPIDLDILLYADAVLETDTLTIPHPRLRRRRFVLEPLAEIAPTARDPMTGLSVRDLLARLQSEP</sequence>
<evidence type="ECO:0000256" key="7">
    <source>
        <dbReference type="ARBA" id="ARBA00022909"/>
    </source>
</evidence>
<dbReference type="GO" id="GO:0003848">
    <property type="term" value="F:2-amino-4-hydroxy-6-hydroxymethyldihydropteridine diphosphokinase activity"/>
    <property type="evidence" value="ECO:0007669"/>
    <property type="project" value="UniProtKB-EC"/>
</dbReference>
<dbReference type="GO" id="GO:0005524">
    <property type="term" value="F:ATP binding"/>
    <property type="evidence" value="ECO:0007669"/>
    <property type="project" value="UniProtKB-KW"/>
</dbReference>
<dbReference type="NCBIfam" id="TIGR01498">
    <property type="entry name" value="folK"/>
    <property type="match status" value="1"/>
</dbReference>
<keyword evidence="5" id="KW-0418">Kinase</keyword>
<evidence type="ECO:0000256" key="5">
    <source>
        <dbReference type="ARBA" id="ARBA00022777"/>
    </source>
</evidence>
<keyword evidence="6" id="KW-0067">ATP-binding</keyword>
<reference evidence="9" key="1">
    <citation type="journal article" date="2014" name="Front. Microbiol.">
        <title>High frequency of phylogenetically diverse reductive dehalogenase-homologous genes in deep subseafloor sedimentary metagenomes.</title>
        <authorList>
            <person name="Kawai M."/>
            <person name="Futagami T."/>
            <person name="Toyoda A."/>
            <person name="Takaki Y."/>
            <person name="Nishi S."/>
            <person name="Hori S."/>
            <person name="Arai W."/>
            <person name="Tsubouchi T."/>
            <person name="Morono Y."/>
            <person name="Uchiyama I."/>
            <person name="Ito T."/>
            <person name="Fujiyama A."/>
            <person name="Inagaki F."/>
            <person name="Takami H."/>
        </authorList>
    </citation>
    <scope>NUCLEOTIDE SEQUENCE</scope>
    <source>
        <strain evidence="9">Expedition CK06-06</strain>
    </source>
</reference>
<protein>
    <recommendedName>
        <fullName evidence="2">2-amino-4-hydroxy-6-hydroxymethyldihydropteridine diphosphokinase</fullName>
        <ecNumber evidence="2">2.7.6.3</ecNumber>
    </recommendedName>
</protein>
<evidence type="ECO:0000256" key="1">
    <source>
        <dbReference type="ARBA" id="ARBA00005051"/>
    </source>
</evidence>
<keyword evidence="4" id="KW-0547">Nucleotide-binding</keyword>
<accession>X0RYH1</accession>
<dbReference type="PANTHER" id="PTHR43071:SF1">
    <property type="entry name" value="2-AMINO-4-HYDROXY-6-HYDROXYMETHYLDIHYDROPTERIDINE PYROPHOSPHOKINASE"/>
    <property type="match status" value="1"/>
</dbReference>
<dbReference type="UniPathway" id="UPA00077">
    <property type="reaction ID" value="UER00155"/>
</dbReference>
<comment type="caution">
    <text evidence="9">The sequence shown here is derived from an EMBL/GenBank/DDBJ whole genome shotgun (WGS) entry which is preliminary data.</text>
</comment>
<dbReference type="InterPro" id="IPR035907">
    <property type="entry name" value="Hppk_sf"/>
</dbReference>
<dbReference type="GO" id="GO:0016301">
    <property type="term" value="F:kinase activity"/>
    <property type="evidence" value="ECO:0007669"/>
    <property type="project" value="UniProtKB-KW"/>
</dbReference>
<keyword evidence="3" id="KW-0808">Transferase</keyword>
<feature type="domain" description="7,8-dihydro-6-hydroxymethylpterin-pyrophosphokinase" evidence="8">
    <location>
        <begin position="89"/>
        <end position="100"/>
    </location>
</feature>
<evidence type="ECO:0000313" key="9">
    <source>
        <dbReference type="EMBL" id="GAF68802.1"/>
    </source>
</evidence>
<dbReference type="EMBL" id="BARS01006442">
    <property type="protein sequence ID" value="GAF68802.1"/>
    <property type="molecule type" value="Genomic_DNA"/>
</dbReference>
<name>X0RYH1_9ZZZZ</name>
<dbReference type="Pfam" id="PF01288">
    <property type="entry name" value="HPPK"/>
    <property type="match status" value="1"/>
</dbReference>
<dbReference type="GO" id="GO:0046654">
    <property type="term" value="P:tetrahydrofolate biosynthetic process"/>
    <property type="evidence" value="ECO:0007669"/>
    <property type="project" value="UniProtKB-UniPathway"/>
</dbReference>
<dbReference type="PROSITE" id="PS00794">
    <property type="entry name" value="HPPK"/>
    <property type="match status" value="1"/>
</dbReference>
<dbReference type="PANTHER" id="PTHR43071">
    <property type="entry name" value="2-AMINO-4-HYDROXY-6-HYDROXYMETHYLDIHYDROPTERIDINE PYROPHOSPHOKINASE"/>
    <property type="match status" value="1"/>
</dbReference>
<dbReference type="Gene3D" id="3.30.70.560">
    <property type="entry name" value="7,8-Dihydro-6-hydroxymethylpterin-pyrophosphokinase HPPK"/>
    <property type="match status" value="1"/>
</dbReference>
<dbReference type="CDD" id="cd00483">
    <property type="entry name" value="HPPK"/>
    <property type="match status" value="1"/>
</dbReference>
<proteinExistence type="predicted"/>
<evidence type="ECO:0000256" key="4">
    <source>
        <dbReference type="ARBA" id="ARBA00022741"/>
    </source>
</evidence>
<organism evidence="9">
    <name type="scientific">marine sediment metagenome</name>
    <dbReference type="NCBI Taxonomy" id="412755"/>
    <lineage>
        <taxon>unclassified sequences</taxon>
        <taxon>metagenomes</taxon>
        <taxon>ecological metagenomes</taxon>
    </lineage>
</organism>
<dbReference type="GO" id="GO:0046656">
    <property type="term" value="P:folic acid biosynthetic process"/>
    <property type="evidence" value="ECO:0007669"/>
    <property type="project" value="UniProtKB-KW"/>
</dbReference>
<dbReference type="EC" id="2.7.6.3" evidence="2"/>
<keyword evidence="7" id="KW-0289">Folate biosynthesis</keyword>
<evidence type="ECO:0000259" key="8">
    <source>
        <dbReference type="PROSITE" id="PS00794"/>
    </source>
</evidence>
<dbReference type="SUPFAM" id="SSF55083">
    <property type="entry name" value="6-hydroxymethyl-7,8-dihydropterin pyrophosphokinase, HPPK"/>
    <property type="match status" value="1"/>
</dbReference>
<comment type="pathway">
    <text evidence="1">Cofactor biosynthesis; tetrahydrofolate biosynthesis; 2-amino-4-hydroxy-6-hydroxymethyl-7,8-dihydropteridine diphosphate from 7,8-dihydroneopterin triphosphate: step 4/4.</text>
</comment>
<gene>
    <name evidence="9" type="ORF">S01H1_12537</name>
</gene>